<dbReference type="Proteomes" id="UP000721415">
    <property type="component" value="Unassembled WGS sequence"/>
</dbReference>
<dbReference type="EMBL" id="JACBXQ010000004">
    <property type="protein sequence ID" value="MBG9986813.1"/>
    <property type="molecule type" value="Genomic_DNA"/>
</dbReference>
<proteinExistence type="predicted"/>
<keyword evidence="2" id="KW-1185">Reference proteome</keyword>
<dbReference type="SUPFAM" id="SSF142913">
    <property type="entry name" value="YktB/PF0168-like"/>
    <property type="match status" value="1"/>
</dbReference>
<dbReference type="InterPro" id="IPR009403">
    <property type="entry name" value="UPF0637"/>
</dbReference>
<dbReference type="Pfam" id="PF06335">
    <property type="entry name" value="DUF1054"/>
    <property type="match status" value="1"/>
</dbReference>
<name>A0ABS0LRV3_9LACT</name>
<protein>
    <submittedName>
        <fullName evidence="1">DUF1054 family protein</fullName>
    </submittedName>
</protein>
<sequence>MKNKIIIDEEVFKIFEIEDLQICMKGIREIIHPIWQHYGGEISNQLVTDSKLEPPIPVHLAQHRRRSVYAPESTWVAIGGNTRGYKKFPHFQILINVQYVFVGLALIDNPLYEKEIAAKWQKKAGSFQELADDFVVIPDHTQLYYIEQSAVDYQEIFERLIKVKKAEFMLGRKEDRGSKILSNEKLFSEWIEETIKVLIPFYFESLSFYK</sequence>
<organism evidence="1 2">
    <name type="scientific">Facklamia lactis</name>
    <dbReference type="NCBI Taxonomy" id="2749967"/>
    <lineage>
        <taxon>Bacteria</taxon>
        <taxon>Bacillati</taxon>
        <taxon>Bacillota</taxon>
        <taxon>Bacilli</taxon>
        <taxon>Lactobacillales</taxon>
        <taxon>Aerococcaceae</taxon>
        <taxon>Facklamia</taxon>
    </lineage>
</organism>
<dbReference type="InterPro" id="IPR053707">
    <property type="entry name" value="UPF0637_domain_sf"/>
</dbReference>
<accession>A0ABS0LRV3</accession>
<dbReference type="RefSeq" id="WP_197115725.1">
    <property type="nucleotide sequence ID" value="NZ_JACBXQ010000004.1"/>
</dbReference>
<comment type="caution">
    <text evidence="1">The sequence shown here is derived from an EMBL/GenBank/DDBJ whole genome shotgun (WGS) entry which is preliminary data.</text>
</comment>
<gene>
    <name evidence="1" type="ORF">HZY91_07865</name>
</gene>
<evidence type="ECO:0000313" key="1">
    <source>
        <dbReference type="EMBL" id="MBG9986813.1"/>
    </source>
</evidence>
<reference evidence="1 2" key="1">
    <citation type="submission" date="2020-07" db="EMBL/GenBank/DDBJ databases">
        <title>Facklamia lactis sp. nov., isolated from raw milk.</title>
        <authorList>
            <person name="Doll E.V."/>
            <person name="Huptas C."/>
            <person name="Staib L."/>
            <person name="Wenning M."/>
            <person name="Scherer S."/>
        </authorList>
    </citation>
    <scope>NUCLEOTIDE SEQUENCE [LARGE SCALE GENOMIC DNA]</scope>
    <source>
        <strain evidence="1 2">DSM 111018</strain>
    </source>
</reference>
<evidence type="ECO:0000313" key="2">
    <source>
        <dbReference type="Proteomes" id="UP000721415"/>
    </source>
</evidence>
<dbReference type="Gene3D" id="3.30.930.20">
    <property type="entry name" value="Protein of unknown function DUF1054"/>
    <property type="match status" value="1"/>
</dbReference>